<gene>
    <name evidence="1" type="ORF">CJ218_01840</name>
</gene>
<dbReference type="AlphaFoldDB" id="A0A2N6SH96"/>
<protein>
    <submittedName>
        <fullName evidence="1">DUF739 domain-containing protein</fullName>
    </submittedName>
</protein>
<comment type="caution">
    <text evidence="1">The sequence shown here is derived from an EMBL/GenBank/DDBJ whole genome shotgun (WGS) entry which is preliminary data.</text>
</comment>
<evidence type="ECO:0000313" key="2">
    <source>
        <dbReference type="Proteomes" id="UP000235670"/>
    </source>
</evidence>
<dbReference type="RefSeq" id="WP_102189415.1">
    <property type="nucleotide sequence ID" value="NZ_JAPWBU010000003.1"/>
</dbReference>
<sequence length="69" mass="8344">MEFNYDKLLGRIIEVYGNQSNFAKDMKLSERSISFKLNNIRRWKDTEIKLAMKLLKIPENKVHLYFFSE</sequence>
<proteinExistence type="predicted"/>
<dbReference type="OrthoDB" id="2418220at2"/>
<reference evidence="1 2" key="1">
    <citation type="submission" date="2017-09" db="EMBL/GenBank/DDBJ databases">
        <title>Bacterial strain isolated from the female urinary microbiota.</title>
        <authorList>
            <person name="Thomas-White K."/>
            <person name="Kumar N."/>
            <person name="Forster S."/>
            <person name="Putonti C."/>
            <person name="Lawley T."/>
            <person name="Wolfe A.J."/>
        </authorList>
    </citation>
    <scope>NUCLEOTIDE SEQUENCE [LARGE SCALE GENOMIC DNA]</scope>
    <source>
        <strain evidence="1 2">UMB0186</strain>
    </source>
</reference>
<accession>A0A2N6SH96</accession>
<dbReference type="Proteomes" id="UP000235670">
    <property type="component" value="Unassembled WGS sequence"/>
</dbReference>
<dbReference type="EMBL" id="PNGT01000001">
    <property type="protein sequence ID" value="PMC53305.1"/>
    <property type="molecule type" value="Genomic_DNA"/>
</dbReference>
<evidence type="ECO:0000313" key="1">
    <source>
        <dbReference type="EMBL" id="PMC53305.1"/>
    </source>
</evidence>
<dbReference type="Pfam" id="PF05339">
    <property type="entry name" value="DUF739"/>
    <property type="match status" value="1"/>
</dbReference>
<organism evidence="1 2">
    <name type="scientific">Gemella sanguinis</name>
    <dbReference type="NCBI Taxonomy" id="84135"/>
    <lineage>
        <taxon>Bacteria</taxon>
        <taxon>Bacillati</taxon>
        <taxon>Bacillota</taxon>
        <taxon>Bacilli</taxon>
        <taxon>Bacillales</taxon>
        <taxon>Gemellaceae</taxon>
        <taxon>Gemella</taxon>
    </lineage>
</organism>
<name>A0A2N6SH96_9BACL</name>
<dbReference type="InterPro" id="IPR008003">
    <property type="entry name" value="DUF739"/>
</dbReference>